<dbReference type="EMBL" id="JARRAF010000050">
    <property type="protein sequence ID" value="MDK2126771.1"/>
    <property type="molecule type" value="Genomic_DNA"/>
</dbReference>
<evidence type="ECO:0000313" key="1">
    <source>
        <dbReference type="EMBL" id="MDK2126771.1"/>
    </source>
</evidence>
<dbReference type="Proteomes" id="UP001172778">
    <property type="component" value="Unassembled WGS sequence"/>
</dbReference>
<name>A0ABT7E369_9NEIS</name>
<accession>A0ABT7E369</accession>
<reference evidence="1" key="1">
    <citation type="submission" date="2023-03" db="EMBL/GenBank/DDBJ databases">
        <title>Chitinimonas shenzhenensis gen. nov., sp. nov., a novel member of family Burkholderiaceae isolated from activated sludge collected in Shen Zhen, China.</title>
        <authorList>
            <person name="Wang X."/>
        </authorList>
    </citation>
    <scope>NUCLEOTIDE SEQUENCE</scope>
    <source>
        <strain evidence="1">DQS-5</strain>
    </source>
</reference>
<dbReference type="RefSeq" id="WP_284103092.1">
    <property type="nucleotide sequence ID" value="NZ_JARRAF010000050.1"/>
</dbReference>
<evidence type="ECO:0000313" key="2">
    <source>
        <dbReference type="Proteomes" id="UP001172778"/>
    </source>
</evidence>
<protein>
    <submittedName>
        <fullName evidence="1">Uncharacterized protein</fullName>
    </submittedName>
</protein>
<proteinExistence type="predicted"/>
<sequence>MTNDFDAAIRLLEKFVYSREDNHEFLNIKELNSFKWSNDKPGSQDCEVDFKEVLTGVDEVLGLVLTDELNRSDSHRLDPEKETLAEQERFFDDPGFRSMVVILGAMYLLRFDTIEAKGVPRWFPV</sequence>
<organism evidence="1 2">
    <name type="scientific">Parachitinimonas caeni</name>
    <dbReference type="NCBI Taxonomy" id="3031301"/>
    <lineage>
        <taxon>Bacteria</taxon>
        <taxon>Pseudomonadati</taxon>
        <taxon>Pseudomonadota</taxon>
        <taxon>Betaproteobacteria</taxon>
        <taxon>Neisseriales</taxon>
        <taxon>Chitinibacteraceae</taxon>
        <taxon>Parachitinimonas</taxon>
    </lineage>
</organism>
<gene>
    <name evidence="1" type="ORF">PZA18_22245</name>
</gene>
<keyword evidence="2" id="KW-1185">Reference proteome</keyword>
<comment type="caution">
    <text evidence="1">The sequence shown here is derived from an EMBL/GenBank/DDBJ whole genome shotgun (WGS) entry which is preliminary data.</text>
</comment>